<keyword evidence="1 2" id="KW-0597">Phosphoprotein</keyword>
<dbReference type="InterPro" id="IPR011006">
    <property type="entry name" value="CheY-like_superfamily"/>
</dbReference>
<comment type="caution">
    <text evidence="4">The sequence shown here is derived from an EMBL/GenBank/DDBJ whole genome shotgun (WGS) entry which is preliminary data.</text>
</comment>
<dbReference type="Pfam" id="PF00072">
    <property type="entry name" value="Response_reg"/>
    <property type="match status" value="1"/>
</dbReference>
<protein>
    <submittedName>
        <fullName evidence="4">Response regulator</fullName>
    </submittedName>
</protein>
<evidence type="ECO:0000256" key="2">
    <source>
        <dbReference type="PROSITE-ProRule" id="PRU00169"/>
    </source>
</evidence>
<sequence>MMKHILLVEDNEDIQLSLRDALEEDGAYSVVTAGNGAEALALLERGERPNMMLVDLLMPVMDGVELIDRMRRDARFAGIPVVVLSAASITSPPPGTPLLRKPIRYEALLGAVQKACGC</sequence>
<dbReference type="PROSITE" id="PS50110">
    <property type="entry name" value="RESPONSE_REGULATORY"/>
    <property type="match status" value="1"/>
</dbReference>
<dbReference type="PANTHER" id="PTHR44591">
    <property type="entry name" value="STRESS RESPONSE REGULATOR PROTEIN 1"/>
    <property type="match status" value="1"/>
</dbReference>
<dbReference type="PANTHER" id="PTHR44591:SF3">
    <property type="entry name" value="RESPONSE REGULATORY DOMAIN-CONTAINING PROTEIN"/>
    <property type="match status" value="1"/>
</dbReference>
<feature type="domain" description="Response regulatory" evidence="3">
    <location>
        <begin position="4"/>
        <end position="116"/>
    </location>
</feature>
<feature type="modified residue" description="4-aspartylphosphate" evidence="2">
    <location>
        <position position="55"/>
    </location>
</feature>
<dbReference type="RefSeq" id="WP_272103377.1">
    <property type="nucleotide sequence ID" value="NZ_JAQNDK010000006.1"/>
</dbReference>
<evidence type="ECO:0000313" key="4">
    <source>
        <dbReference type="EMBL" id="MDC0685227.1"/>
    </source>
</evidence>
<evidence type="ECO:0000256" key="1">
    <source>
        <dbReference type="ARBA" id="ARBA00022553"/>
    </source>
</evidence>
<dbReference type="Proteomes" id="UP001217485">
    <property type="component" value="Unassembled WGS sequence"/>
</dbReference>
<gene>
    <name evidence="4" type="ORF">POL72_46365</name>
</gene>
<name>A0ABT5CFQ4_9BACT</name>
<reference evidence="4 5" key="1">
    <citation type="submission" date="2023-01" db="EMBL/GenBank/DDBJ databases">
        <title>Minimal conservation of predation-associated metabolite biosynthetic gene clusters underscores biosynthetic potential of Myxococcota including descriptions for ten novel species: Archangium lansinium sp. nov., Myxococcus landrumus sp. nov., Nannocystis bai.</title>
        <authorList>
            <person name="Ahearne A."/>
            <person name="Stevens C."/>
            <person name="Dowd S."/>
        </authorList>
    </citation>
    <scope>NUCLEOTIDE SEQUENCE [LARGE SCALE GENOMIC DNA]</scope>
    <source>
        <strain evidence="4 5">WIWO2</strain>
    </source>
</reference>
<dbReference type="SMART" id="SM00448">
    <property type="entry name" value="REC"/>
    <property type="match status" value="1"/>
</dbReference>
<evidence type="ECO:0000259" key="3">
    <source>
        <dbReference type="PROSITE" id="PS50110"/>
    </source>
</evidence>
<dbReference type="InterPro" id="IPR050595">
    <property type="entry name" value="Bact_response_regulator"/>
</dbReference>
<dbReference type="EMBL" id="JAQNDK010000006">
    <property type="protein sequence ID" value="MDC0685227.1"/>
    <property type="molecule type" value="Genomic_DNA"/>
</dbReference>
<proteinExistence type="predicted"/>
<accession>A0ABT5CFQ4</accession>
<dbReference type="InterPro" id="IPR001789">
    <property type="entry name" value="Sig_transdc_resp-reg_receiver"/>
</dbReference>
<keyword evidence="5" id="KW-1185">Reference proteome</keyword>
<evidence type="ECO:0000313" key="5">
    <source>
        <dbReference type="Proteomes" id="UP001217485"/>
    </source>
</evidence>
<organism evidence="4 5">
    <name type="scientific">Sorangium atrum</name>
    <dbReference type="NCBI Taxonomy" id="2995308"/>
    <lineage>
        <taxon>Bacteria</taxon>
        <taxon>Pseudomonadati</taxon>
        <taxon>Myxococcota</taxon>
        <taxon>Polyangia</taxon>
        <taxon>Polyangiales</taxon>
        <taxon>Polyangiaceae</taxon>
        <taxon>Sorangium</taxon>
    </lineage>
</organism>
<dbReference type="Gene3D" id="3.40.50.2300">
    <property type="match status" value="1"/>
</dbReference>
<dbReference type="SUPFAM" id="SSF52172">
    <property type="entry name" value="CheY-like"/>
    <property type="match status" value="1"/>
</dbReference>